<accession>A0A0E0LGY0</accession>
<name>A0A0E0LGY0_ORYPU</name>
<sequence length="171" mass="18863">MVAMTTEADGACGALPAATDGTGGASGSRRRAAWLATVVVAAFPLGCHGHIRKWSLPSFVTGSSKGRMESAVPSEDGESHRRHRHRHAKTLTDDLFADNNIIMLCDLEEEIEIDEFRGRDEQVEFVNQLLRCNVPLLERVVFNVPSCCLPESKEIIREKIHGKLRGDKIKV</sequence>
<evidence type="ECO:0000313" key="2">
    <source>
        <dbReference type="Proteomes" id="UP000026962"/>
    </source>
</evidence>
<dbReference type="HOGENOM" id="CLU_1565390_0_0_1"/>
<reference evidence="1" key="2">
    <citation type="submission" date="2018-05" db="EMBL/GenBank/DDBJ databases">
        <title>OpunRS2 (Oryza punctata Reference Sequence Version 2).</title>
        <authorList>
            <person name="Zhang J."/>
            <person name="Kudrna D."/>
            <person name="Lee S."/>
            <person name="Talag J."/>
            <person name="Welchert J."/>
            <person name="Wing R.A."/>
        </authorList>
    </citation>
    <scope>NUCLEOTIDE SEQUENCE [LARGE SCALE GENOMIC DNA]</scope>
</reference>
<proteinExistence type="predicted"/>
<dbReference type="Proteomes" id="UP000026962">
    <property type="component" value="Chromosome 7"/>
</dbReference>
<keyword evidence="2" id="KW-1185">Reference proteome</keyword>
<dbReference type="AlphaFoldDB" id="A0A0E0LGY0"/>
<evidence type="ECO:0000313" key="1">
    <source>
        <dbReference type="EnsemblPlants" id="OPUNC07G02400.2"/>
    </source>
</evidence>
<organism evidence="1">
    <name type="scientific">Oryza punctata</name>
    <name type="common">Red rice</name>
    <dbReference type="NCBI Taxonomy" id="4537"/>
    <lineage>
        <taxon>Eukaryota</taxon>
        <taxon>Viridiplantae</taxon>
        <taxon>Streptophyta</taxon>
        <taxon>Embryophyta</taxon>
        <taxon>Tracheophyta</taxon>
        <taxon>Spermatophyta</taxon>
        <taxon>Magnoliopsida</taxon>
        <taxon>Liliopsida</taxon>
        <taxon>Poales</taxon>
        <taxon>Poaceae</taxon>
        <taxon>BOP clade</taxon>
        <taxon>Oryzoideae</taxon>
        <taxon>Oryzeae</taxon>
        <taxon>Oryzinae</taxon>
        <taxon>Oryza</taxon>
    </lineage>
</organism>
<reference evidence="1" key="1">
    <citation type="submission" date="2015-04" db="UniProtKB">
        <authorList>
            <consortium name="EnsemblPlants"/>
        </authorList>
    </citation>
    <scope>IDENTIFICATION</scope>
</reference>
<dbReference type="EnsemblPlants" id="OPUNC07G02400.2">
    <property type="protein sequence ID" value="OPUNC07G02400.2"/>
    <property type="gene ID" value="OPUNC07G02400"/>
</dbReference>
<protein>
    <submittedName>
        <fullName evidence="1">Uncharacterized protein</fullName>
    </submittedName>
</protein>
<dbReference type="Gramene" id="OPUNC07G02400.2">
    <property type="protein sequence ID" value="OPUNC07G02400.2"/>
    <property type="gene ID" value="OPUNC07G02400"/>
</dbReference>